<dbReference type="PANTHER" id="PTHR16208:SF4">
    <property type="entry name" value="SYNTABULIN"/>
    <property type="match status" value="1"/>
</dbReference>
<dbReference type="GO" id="GO:0005881">
    <property type="term" value="C:cytoplasmic microtubule"/>
    <property type="evidence" value="ECO:0007669"/>
    <property type="project" value="TreeGrafter"/>
</dbReference>
<protein>
    <recommendedName>
        <fullName evidence="10">Syntabulin</fullName>
    </recommendedName>
</protein>
<dbReference type="GO" id="GO:0060074">
    <property type="term" value="P:synapse maturation"/>
    <property type="evidence" value="ECO:0007669"/>
    <property type="project" value="TreeGrafter"/>
</dbReference>
<keyword evidence="4" id="KW-1133">Transmembrane helix</keyword>
<dbReference type="PANTHER" id="PTHR16208">
    <property type="entry name" value="MICROTUBULE-ASSOCIATED PROTEIN/SYNTAPHILIN"/>
    <property type="match status" value="1"/>
</dbReference>
<keyword evidence="5 7" id="KW-0175">Coiled coil</keyword>
<dbReference type="GO" id="GO:1904115">
    <property type="term" value="C:axon cytoplasm"/>
    <property type="evidence" value="ECO:0007669"/>
    <property type="project" value="GOC"/>
</dbReference>
<dbReference type="GO" id="GO:0016020">
    <property type="term" value="C:membrane"/>
    <property type="evidence" value="ECO:0007669"/>
    <property type="project" value="UniProtKB-SubCell"/>
</dbReference>
<keyword evidence="9" id="KW-1185">Reference proteome</keyword>
<evidence type="ECO:0000256" key="6">
    <source>
        <dbReference type="ARBA" id="ARBA00023136"/>
    </source>
</evidence>
<feature type="coiled-coil region" evidence="7">
    <location>
        <begin position="84"/>
        <end position="167"/>
    </location>
</feature>
<evidence type="ECO:0000256" key="5">
    <source>
        <dbReference type="ARBA" id="ARBA00023054"/>
    </source>
</evidence>
<evidence type="ECO:0000256" key="2">
    <source>
        <dbReference type="ARBA" id="ARBA00022553"/>
    </source>
</evidence>
<keyword evidence="2" id="KW-0597">Phosphoprotein</keyword>
<evidence type="ECO:0000256" key="3">
    <source>
        <dbReference type="ARBA" id="ARBA00022692"/>
    </source>
</evidence>
<evidence type="ECO:0000256" key="1">
    <source>
        <dbReference type="ARBA" id="ARBA00004167"/>
    </source>
</evidence>
<dbReference type="Proteomes" id="UP000694428">
    <property type="component" value="Unplaced"/>
</dbReference>
<dbReference type="Ensembl" id="ENSPSTT00000000975.1">
    <property type="protein sequence ID" value="ENSPSTP00000000927.1"/>
    <property type="gene ID" value="ENSPSTG00000000753.1"/>
</dbReference>
<accession>A0A8C9EJF3</accession>
<evidence type="ECO:0000313" key="9">
    <source>
        <dbReference type="Proteomes" id="UP000694428"/>
    </source>
</evidence>
<dbReference type="Pfam" id="PF15290">
    <property type="entry name" value="Syntaphilin"/>
    <property type="match status" value="1"/>
</dbReference>
<organism evidence="8 9">
    <name type="scientific">Pavo cristatus</name>
    <name type="common">Indian peafowl</name>
    <name type="synonym">Blue peafowl</name>
    <dbReference type="NCBI Taxonomy" id="9049"/>
    <lineage>
        <taxon>Eukaryota</taxon>
        <taxon>Metazoa</taxon>
        <taxon>Chordata</taxon>
        <taxon>Craniata</taxon>
        <taxon>Vertebrata</taxon>
        <taxon>Euteleostomi</taxon>
        <taxon>Archelosauria</taxon>
        <taxon>Archosauria</taxon>
        <taxon>Dinosauria</taxon>
        <taxon>Saurischia</taxon>
        <taxon>Theropoda</taxon>
        <taxon>Coelurosauria</taxon>
        <taxon>Aves</taxon>
        <taxon>Neognathae</taxon>
        <taxon>Galloanserae</taxon>
        <taxon>Galliformes</taxon>
        <taxon>Phasianidae</taxon>
        <taxon>Phasianinae</taxon>
        <taxon>Pavo</taxon>
    </lineage>
</organism>
<dbReference type="AlphaFoldDB" id="A0A8C9EJF3"/>
<dbReference type="Ensembl" id="ENSPSTT00000024582.1">
    <property type="protein sequence ID" value="ENSPSTP00000023366.1"/>
    <property type="gene ID" value="ENSPSTG00000017188.1"/>
</dbReference>
<reference evidence="8" key="1">
    <citation type="submission" date="2025-05" db="UniProtKB">
        <authorList>
            <consortium name="Ensembl"/>
        </authorList>
    </citation>
    <scope>IDENTIFICATION</scope>
</reference>
<keyword evidence="3" id="KW-0812">Transmembrane</keyword>
<comment type="subcellular location">
    <subcellularLocation>
        <location evidence="1">Membrane</location>
        <topology evidence="1">Single-pass membrane protein</topology>
    </subcellularLocation>
</comment>
<keyword evidence="6" id="KW-0472">Membrane</keyword>
<dbReference type="GO" id="GO:0019896">
    <property type="term" value="P:axonal transport of mitochondrion"/>
    <property type="evidence" value="ECO:0007669"/>
    <property type="project" value="TreeGrafter"/>
</dbReference>
<evidence type="ECO:0000256" key="7">
    <source>
        <dbReference type="SAM" id="Coils"/>
    </source>
</evidence>
<evidence type="ECO:0008006" key="10">
    <source>
        <dbReference type="Google" id="ProtNLM"/>
    </source>
</evidence>
<sequence length="461" mass="51728">MDLLVLSLKGPFNLVRVGCGRIENVIHSGRNSPRLALGTCPRSTVSCAGKKTDTCQKMRSGRYLTCVDHHSVKPQNPEQYLTPLQQKEVTVRHLKTKLKESQSKLKERETEIEELKTQLGRMREDWIEEECHRVEAQLALKEAKKEIKQLKQVIETMKNNLAEKDKGIQKYFIDINIQNKKLESLLHSMEMAQNGSLRDEDVSDAPGKPLALYAKLPDTLIAEEQALEVDSGVLLNEDIANGNDSFQETFTTAGVELADPAFFISAVDQEMLENVPDEKLRSSREEERSDIVMVEQSVQTDVVPYSLNVERLIQNIFRSQDVSPLSPPSSLKELVDLTPSDPNSAILLSPMESPCREVDYGVDENRVMKELDFTETRDEVFGYVNTCSETGIMQRHWSGSLLVDLMAVAAPIVPTVMWVFSTQRGGVDPIYNIGALLRGCCLVALHSFEQRHKQCSPSPAA</sequence>
<proteinExistence type="predicted"/>
<evidence type="ECO:0000313" key="8">
    <source>
        <dbReference type="Ensembl" id="ENSPSTP00000000927.1"/>
    </source>
</evidence>
<name>A0A8C9EJF3_PAVCR</name>
<evidence type="ECO:0000256" key="4">
    <source>
        <dbReference type="ARBA" id="ARBA00022989"/>
    </source>
</evidence>
<dbReference type="InterPro" id="IPR028197">
    <property type="entry name" value="Syntaphilin/Syntabulin"/>
</dbReference>